<keyword evidence="7" id="KW-1185">Reference proteome</keyword>
<evidence type="ECO:0000256" key="1">
    <source>
        <dbReference type="ARBA" id="ARBA00001974"/>
    </source>
</evidence>
<evidence type="ECO:0000256" key="4">
    <source>
        <dbReference type="ARBA" id="ARBA00023002"/>
    </source>
</evidence>
<sequence>MTDVVIAGAGVTGLIAAVRCARAGHRVTVVDRGPIPNPASSSFDHHRAVRALNPGDPAATATAAALHRRWLRLQALLGGHFYRRIGVVTGWRAASIDAAVAEADRSGLPVTVVEPKVLPHFVFPEGHWGLLEADAGVLLAERVLHAAARWLRAQPAVTLLPWRQVVEVDTDAAQLRLRDGARLSGDLVLLATGAWTGELVDAPTVLHRQTTVYLRPPGDLAAWWEQAPSAGRIGADGTGWLMPPGAGTLLKVSSSRLCRTVDALGEDAESTSAATRYLGQVLADADRYRIAAVKQCHYTVDAATGGATLTRPGPAVVARAATGGDGFRTAPLVADHLVELAAARPAA</sequence>
<dbReference type="RefSeq" id="WP_397090538.1">
    <property type="nucleotide sequence ID" value="NZ_JBIRYO010000001.1"/>
</dbReference>
<accession>A0ABW7WSE9</accession>
<dbReference type="PANTHER" id="PTHR10961">
    <property type="entry name" value="PEROXISOMAL SARCOSINE OXIDASE"/>
    <property type="match status" value="1"/>
</dbReference>
<dbReference type="PANTHER" id="PTHR10961:SF46">
    <property type="entry name" value="PEROXISOMAL SARCOSINE OXIDASE"/>
    <property type="match status" value="1"/>
</dbReference>
<evidence type="ECO:0000256" key="2">
    <source>
        <dbReference type="ARBA" id="ARBA00022630"/>
    </source>
</evidence>
<evidence type="ECO:0000256" key="3">
    <source>
        <dbReference type="ARBA" id="ARBA00022827"/>
    </source>
</evidence>
<keyword evidence="2" id="KW-0285">Flavoprotein</keyword>
<dbReference type="SUPFAM" id="SSF51905">
    <property type="entry name" value="FAD/NAD(P)-binding domain"/>
    <property type="match status" value="1"/>
</dbReference>
<evidence type="ECO:0000313" key="7">
    <source>
        <dbReference type="Proteomes" id="UP001611415"/>
    </source>
</evidence>
<dbReference type="Proteomes" id="UP001611415">
    <property type="component" value="Unassembled WGS sequence"/>
</dbReference>
<reference evidence="6 7" key="1">
    <citation type="submission" date="2024-10" db="EMBL/GenBank/DDBJ databases">
        <title>The Natural Products Discovery Center: Release of the First 8490 Sequenced Strains for Exploring Actinobacteria Biosynthetic Diversity.</title>
        <authorList>
            <person name="Kalkreuter E."/>
            <person name="Kautsar S.A."/>
            <person name="Yang D."/>
            <person name="Bader C.D."/>
            <person name="Teijaro C.N."/>
            <person name="Fluegel L."/>
            <person name="Davis C.M."/>
            <person name="Simpson J.R."/>
            <person name="Lauterbach L."/>
            <person name="Steele A.D."/>
            <person name="Gui C."/>
            <person name="Meng S."/>
            <person name="Li G."/>
            <person name="Viehrig K."/>
            <person name="Ye F."/>
            <person name="Su P."/>
            <person name="Kiefer A.F."/>
            <person name="Nichols A."/>
            <person name="Cepeda A.J."/>
            <person name="Yan W."/>
            <person name="Fan B."/>
            <person name="Jiang Y."/>
            <person name="Adhikari A."/>
            <person name="Zheng C.-J."/>
            <person name="Schuster L."/>
            <person name="Cowan T.M."/>
            <person name="Smanski M.J."/>
            <person name="Chevrette M.G."/>
            <person name="De Carvalho L.P.S."/>
            <person name="Shen B."/>
        </authorList>
    </citation>
    <scope>NUCLEOTIDE SEQUENCE [LARGE SCALE GENOMIC DNA]</scope>
    <source>
        <strain evidence="6 7">NPDC019275</strain>
    </source>
</reference>
<evidence type="ECO:0000259" key="5">
    <source>
        <dbReference type="Pfam" id="PF01266"/>
    </source>
</evidence>
<dbReference type="Gene3D" id="3.50.50.60">
    <property type="entry name" value="FAD/NAD(P)-binding domain"/>
    <property type="match status" value="1"/>
</dbReference>
<evidence type="ECO:0000313" key="6">
    <source>
        <dbReference type="EMBL" id="MFI2472036.1"/>
    </source>
</evidence>
<dbReference type="GO" id="GO:0016491">
    <property type="term" value="F:oxidoreductase activity"/>
    <property type="evidence" value="ECO:0007669"/>
    <property type="project" value="UniProtKB-KW"/>
</dbReference>
<feature type="domain" description="FAD dependent oxidoreductase" evidence="5">
    <location>
        <begin position="3"/>
        <end position="340"/>
    </location>
</feature>
<protein>
    <submittedName>
        <fullName evidence="6">NAD(P)/FAD-dependent oxidoreductase</fullName>
        <ecNumber evidence="6">1.-.-.-</ecNumber>
    </submittedName>
</protein>
<keyword evidence="3" id="KW-0274">FAD</keyword>
<dbReference type="EC" id="1.-.-.-" evidence="6"/>
<proteinExistence type="predicted"/>
<organism evidence="6 7">
    <name type="scientific">Nocardia xishanensis</name>
    <dbReference type="NCBI Taxonomy" id="238964"/>
    <lineage>
        <taxon>Bacteria</taxon>
        <taxon>Bacillati</taxon>
        <taxon>Actinomycetota</taxon>
        <taxon>Actinomycetes</taxon>
        <taxon>Mycobacteriales</taxon>
        <taxon>Nocardiaceae</taxon>
        <taxon>Nocardia</taxon>
    </lineage>
</organism>
<dbReference type="Pfam" id="PF01266">
    <property type="entry name" value="DAO"/>
    <property type="match status" value="1"/>
</dbReference>
<comment type="cofactor">
    <cofactor evidence="1">
        <name>FAD</name>
        <dbReference type="ChEBI" id="CHEBI:57692"/>
    </cofactor>
</comment>
<gene>
    <name evidence="6" type="ORF">ACH49W_01530</name>
</gene>
<keyword evidence="4 6" id="KW-0560">Oxidoreductase</keyword>
<dbReference type="InterPro" id="IPR006076">
    <property type="entry name" value="FAD-dep_OxRdtase"/>
</dbReference>
<dbReference type="EMBL" id="JBIRYO010000001">
    <property type="protein sequence ID" value="MFI2472036.1"/>
    <property type="molecule type" value="Genomic_DNA"/>
</dbReference>
<dbReference type="Gene3D" id="3.30.9.10">
    <property type="entry name" value="D-Amino Acid Oxidase, subunit A, domain 2"/>
    <property type="match status" value="1"/>
</dbReference>
<comment type="caution">
    <text evidence="6">The sequence shown here is derived from an EMBL/GenBank/DDBJ whole genome shotgun (WGS) entry which is preliminary data.</text>
</comment>
<dbReference type="InterPro" id="IPR045170">
    <property type="entry name" value="MTOX"/>
</dbReference>
<name>A0ABW7WSE9_9NOCA</name>
<dbReference type="PRINTS" id="PR00469">
    <property type="entry name" value="PNDRDTASEII"/>
</dbReference>
<dbReference type="InterPro" id="IPR036188">
    <property type="entry name" value="FAD/NAD-bd_sf"/>
</dbReference>